<dbReference type="EMBL" id="GBRH01213694">
    <property type="protein sequence ID" value="JAD84201.1"/>
    <property type="molecule type" value="Transcribed_RNA"/>
</dbReference>
<organism evidence="1">
    <name type="scientific">Arundo donax</name>
    <name type="common">Giant reed</name>
    <name type="synonym">Donax arundinaceus</name>
    <dbReference type="NCBI Taxonomy" id="35708"/>
    <lineage>
        <taxon>Eukaryota</taxon>
        <taxon>Viridiplantae</taxon>
        <taxon>Streptophyta</taxon>
        <taxon>Embryophyta</taxon>
        <taxon>Tracheophyta</taxon>
        <taxon>Spermatophyta</taxon>
        <taxon>Magnoliopsida</taxon>
        <taxon>Liliopsida</taxon>
        <taxon>Poales</taxon>
        <taxon>Poaceae</taxon>
        <taxon>PACMAD clade</taxon>
        <taxon>Arundinoideae</taxon>
        <taxon>Arundineae</taxon>
        <taxon>Arundo</taxon>
    </lineage>
</organism>
<protein>
    <submittedName>
        <fullName evidence="1">Uncharacterized protein</fullName>
    </submittedName>
</protein>
<reference evidence="1" key="1">
    <citation type="submission" date="2014-09" db="EMBL/GenBank/DDBJ databases">
        <authorList>
            <person name="Magalhaes I.L.F."/>
            <person name="Oliveira U."/>
            <person name="Santos F.R."/>
            <person name="Vidigal T.H.D.A."/>
            <person name="Brescovit A.D."/>
            <person name="Santos A.J."/>
        </authorList>
    </citation>
    <scope>NUCLEOTIDE SEQUENCE</scope>
    <source>
        <tissue evidence="1">Shoot tissue taken approximately 20 cm above the soil surface</tissue>
    </source>
</reference>
<sequence length="117" mass="12857">MPRLVSSTASDTNHGVQDLIPNFLIKSTYTSGLNMWTTSPKKNKRPEPPLADQILDKVGFSTTMTGGRGVGWSLFIHMGSNVIFAFWPNLFKAATALPSRLLDTNPFFPSRSLDATL</sequence>
<proteinExistence type="predicted"/>
<dbReference type="AlphaFoldDB" id="A0A0A9D8R8"/>
<evidence type="ECO:0000313" key="1">
    <source>
        <dbReference type="EMBL" id="JAD84201.1"/>
    </source>
</evidence>
<name>A0A0A9D8R8_ARUDO</name>
<accession>A0A0A9D8R8</accession>
<reference evidence="1" key="2">
    <citation type="journal article" date="2015" name="Data Brief">
        <title>Shoot transcriptome of the giant reed, Arundo donax.</title>
        <authorList>
            <person name="Barrero R.A."/>
            <person name="Guerrero F.D."/>
            <person name="Moolhuijzen P."/>
            <person name="Goolsby J.A."/>
            <person name="Tidwell J."/>
            <person name="Bellgard S.E."/>
            <person name="Bellgard M.I."/>
        </authorList>
    </citation>
    <scope>NUCLEOTIDE SEQUENCE</scope>
    <source>
        <tissue evidence="1">Shoot tissue taken approximately 20 cm above the soil surface</tissue>
    </source>
</reference>